<evidence type="ECO:0000313" key="4">
    <source>
        <dbReference type="Proteomes" id="UP000092213"/>
    </source>
</evidence>
<protein>
    <recommendedName>
        <fullName evidence="2">ChsH2 C-terminal OB-fold domain-containing protein</fullName>
    </recommendedName>
</protein>
<dbReference type="InterPro" id="IPR012340">
    <property type="entry name" value="NA-bd_OB-fold"/>
</dbReference>
<dbReference type="SUPFAM" id="SSF50249">
    <property type="entry name" value="Nucleic acid-binding proteins"/>
    <property type="match status" value="1"/>
</dbReference>
<evidence type="ECO:0000313" key="3">
    <source>
        <dbReference type="EMBL" id="ANN70169.1"/>
    </source>
</evidence>
<dbReference type="InterPro" id="IPR052513">
    <property type="entry name" value="Thioester_dehydratase-like"/>
</dbReference>
<sequence length="135" mass="14567">MQESPLAIYRGHLAAGRLAYQYDPATARAVFPPRVLGPGSGTGAAKLEWRISAGLGTIHAVTIVHPRDQDAYNVVLVDMDEGFRLMSRVESDATQSTQTPAIGMRVRVRAFSPPDGGEPYPVFDLQDSLDSPEAT</sequence>
<dbReference type="STRING" id="463025.BAU08_01335"/>
<organism evidence="3 4">
    <name type="scientific">Bordetella bronchialis</name>
    <dbReference type="NCBI Taxonomy" id="463025"/>
    <lineage>
        <taxon>Bacteria</taxon>
        <taxon>Pseudomonadati</taxon>
        <taxon>Pseudomonadota</taxon>
        <taxon>Betaproteobacteria</taxon>
        <taxon>Burkholderiales</taxon>
        <taxon>Alcaligenaceae</taxon>
        <taxon>Bordetella</taxon>
    </lineage>
</organism>
<reference evidence="3 4" key="1">
    <citation type="submission" date="2016-06" db="EMBL/GenBank/DDBJ databases">
        <title>Complete genome sequences of Bordetella bronchialis and Bordetella flabilis.</title>
        <authorList>
            <person name="LiPuma J.J."/>
            <person name="Spilker T."/>
        </authorList>
    </citation>
    <scope>NUCLEOTIDE SEQUENCE [LARGE SCALE GENOMIC DNA]</scope>
    <source>
        <strain evidence="3 4">AU17976</strain>
    </source>
</reference>
<feature type="region of interest" description="Disordered" evidence="1">
    <location>
        <begin position="110"/>
        <end position="135"/>
    </location>
</feature>
<evidence type="ECO:0000259" key="2">
    <source>
        <dbReference type="Pfam" id="PF01796"/>
    </source>
</evidence>
<dbReference type="AlphaFoldDB" id="A0A193FSX7"/>
<dbReference type="PANTHER" id="PTHR34075">
    <property type="entry name" value="BLR3430 PROTEIN"/>
    <property type="match status" value="1"/>
</dbReference>
<dbReference type="InterPro" id="IPR002878">
    <property type="entry name" value="ChsH2_C"/>
</dbReference>
<evidence type="ECO:0000256" key="1">
    <source>
        <dbReference type="SAM" id="MobiDB-lite"/>
    </source>
</evidence>
<proteinExistence type="predicted"/>
<feature type="domain" description="ChsH2 C-terminal OB-fold" evidence="2">
    <location>
        <begin position="49"/>
        <end position="109"/>
    </location>
</feature>
<name>A0A193FSX7_9BORD</name>
<dbReference type="Pfam" id="PF01796">
    <property type="entry name" value="OB_ChsH2_C"/>
    <property type="match status" value="1"/>
</dbReference>
<dbReference type="EMBL" id="CP016171">
    <property type="protein sequence ID" value="ANN70169.1"/>
    <property type="molecule type" value="Genomic_DNA"/>
</dbReference>
<accession>A0A193FSX7</accession>
<gene>
    <name evidence="3" type="ORF">BAU08_01335</name>
</gene>
<dbReference type="PANTHER" id="PTHR34075:SF5">
    <property type="entry name" value="BLR3430 PROTEIN"/>
    <property type="match status" value="1"/>
</dbReference>
<dbReference type="Proteomes" id="UP000092213">
    <property type="component" value="Chromosome"/>
</dbReference>
<dbReference type="RefSeq" id="WP_066667751.1">
    <property type="nucleotide sequence ID" value="NZ_CP016171.1"/>
</dbReference>